<protein>
    <submittedName>
        <fullName evidence="3">Uncharacterized protein</fullName>
    </submittedName>
</protein>
<feature type="region of interest" description="Disordered" evidence="2">
    <location>
        <begin position="34"/>
        <end position="63"/>
    </location>
</feature>
<sequence length="349" mass="38345">MPPRIRLRTQDVLTRRTDYICLSCRHTYASLATTPAPSLSQTTPAPPIHRHPRNQPPSYKPPEFRKSQLHRQYQSLLRSAPLMLIFQHNNLKSTEWMAIRRELASALRKVDEDLAGQGKQDLMAGDGVKIQVIQTGIFASALRVVEFWNPDFSAKPQVAEIHPTDPATPTSGPVPATTATPTDPAFTHGLSTSAYLTAKKNRRLKHGLEPLLSGPLALLTFPTVTPQHLKAALSILSPSPPNFPAPRRRTNPSYHEPAVQNGVQKLMLLAARVEGRVFDLEGTRWVGKIEGGLDGLRGQLVAMLRSVGAGITNTLEAASRSLYVTVEGRRGMMEEEEEEKGQGVTEAGQ</sequence>
<dbReference type="PANTHER" id="PTHR11560">
    <property type="entry name" value="39S RIBOSOMAL PROTEIN L10, MITOCHONDRIAL"/>
    <property type="match status" value="1"/>
</dbReference>
<evidence type="ECO:0000313" key="3">
    <source>
        <dbReference type="EMBL" id="KAK3047517.1"/>
    </source>
</evidence>
<keyword evidence="4" id="KW-1185">Reference proteome</keyword>
<name>A0AAJ0DCN2_9PEZI</name>
<dbReference type="Proteomes" id="UP001271007">
    <property type="component" value="Unassembled WGS sequence"/>
</dbReference>
<evidence type="ECO:0000256" key="1">
    <source>
        <dbReference type="ARBA" id="ARBA00008889"/>
    </source>
</evidence>
<feature type="compositionally biased region" description="Low complexity" evidence="2">
    <location>
        <begin position="167"/>
        <end position="186"/>
    </location>
</feature>
<gene>
    <name evidence="3" type="ORF">LTR09_011021</name>
</gene>
<feature type="region of interest" description="Disordered" evidence="2">
    <location>
        <begin position="164"/>
        <end position="186"/>
    </location>
</feature>
<feature type="compositionally biased region" description="Polar residues" evidence="2">
    <location>
        <begin position="34"/>
        <end position="43"/>
    </location>
</feature>
<dbReference type="SUPFAM" id="SSF160369">
    <property type="entry name" value="Ribosomal protein L10-like"/>
    <property type="match status" value="1"/>
</dbReference>
<evidence type="ECO:0000256" key="2">
    <source>
        <dbReference type="SAM" id="MobiDB-lite"/>
    </source>
</evidence>
<comment type="similarity">
    <text evidence="1">Belongs to the universal ribosomal protein uL10 family.</text>
</comment>
<dbReference type="EMBL" id="JAWDJX010000060">
    <property type="protein sequence ID" value="KAK3047517.1"/>
    <property type="molecule type" value="Genomic_DNA"/>
</dbReference>
<reference evidence="3" key="1">
    <citation type="submission" date="2023-04" db="EMBL/GenBank/DDBJ databases">
        <title>Black Yeasts Isolated from many extreme environments.</title>
        <authorList>
            <person name="Coleine C."/>
            <person name="Stajich J.E."/>
            <person name="Selbmann L."/>
        </authorList>
    </citation>
    <scope>NUCLEOTIDE SEQUENCE</scope>
    <source>
        <strain evidence="3">CCFEE 5312</strain>
    </source>
</reference>
<dbReference type="Gene3D" id="3.30.70.1730">
    <property type="match status" value="1"/>
</dbReference>
<evidence type="ECO:0000313" key="4">
    <source>
        <dbReference type="Proteomes" id="UP001271007"/>
    </source>
</evidence>
<organism evidence="3 4">
    <name type="scientific">Extremus antarcticus</name>
    <dbReference type="NCBI Taxonomy" id="702011"/>
    <lineage>
        <taxon>Eukaryota</taxon>
        <taxon>Fungi</taxon>
        <taxon>Dikarya</taxon>
        <taxon>Ascomycota</taxon>
        <taxon>Pezizomycotina</taxon>
        <taxon>Dothideomycetes</taxon>
        <taxon>Dothideomycetidae</taxon>
        <taxon>Mycosphaerellales</taxon>
        <taxon>Extremaceae</taxon>
        <taxon>Extremus</taxon>
    </lineage>
</organism>
<dbReference type="InterPro" id="IPR047865">
    <property type="entry name" value="Ribosomal_uL10_bac_type"/>
</dbReference>
<proteinExistence type="inferred from homology"/>
<dbReference type="InterPro" id="IPR043141">
    <property type="entry name" value="Ribosomal_uL10-like_sf"/>
</dbReference>
<comment type="caution">
    <text evidence="3">The sequence shown here is derived from an EMBL/GenBank/DDBJ whole genome shotgun (WGS) entry which is preliminary data.</text>
</comment>
<accession>A0AAJ0DCN2</accession>
<dbReference type="AlphaFoldDB" id="A0AAJ0DCN2"/>